<evidence type="ECO:0000313" key="3">
    <source>
        <dbReference type="Proteomes" id="UP000004510"/>
    </source>
</evidence>
<name>D4X742_9BURK</name>
<feature type="transmembrane region" description="Helical" evidence="1">
    <location>
        <begin position="114"/>
        <end position="132"/>
    </location>
</feature>
<evidence type="ECO:0000256" key="1">
    <source>
        <dbReference type="SAM" id="Phobius"/>
    </source>
</evidence>
<comment type="caution">
    <text evidence="2">The sequence shown here is derived from an EMBL/GenBank/DDBJ whole genome shotgun (WGS) entry which is preliminary data.</text>
</comment>
<dbReference type="eggNOG" id="COG0762">
    <property type="taxonomic scope" value="Bacteria"/>
</dbReference>
<dbReference type="PATRIC" id="fig|742159.3.peg.2160"/>
<dbReference type="AlphaFoldDB" id="D4X742"/>
<feature type="transmembrane region" description="Helical" evidence="1">
    <location>
        <begin position="73"/>
        <end position="102"/>
    </location>
</feature>
<keyword evidence="1" id="KW-0472">Membrane</keyword>
<protein>
    <submittedName>
        <fullName evidence="2">YGGT family protein</fullName>
    </submittedName>
</protein>
<dbReference type="Pfam" id="PF02325">
    <property type="entry name" value="CCB3_YggT"/>
    <property type="match status" value="2"/>
</dbReference>
<dbReference type="HOGENOM" id="CLU_089905_0_0_4"/>
<evidence type="ECO:0000313" key="2">
    <source>
        <dbReference type="EMBL" id="EFF77371.1"/>
    </source>
</evidence>
<organism evidence="2 3">
    <name type="scientific">Achromobacter piechaudii ATCC 43553</name>
    <dbReference type="NCBI Taxonomy" id="742159"/>
    <lineage>
        <taxon>Bacteria</taxon>
        <taxon>Pseudomonadati</taxon>
        <taxon>Pseudomonadota</taxon>
        <taxon>Betaproteobacteria</taxon>
        <taxon>Burkholderiales</taxon>
        <taxon>Alcaligenaceae</taxon>
        <taxon>Achromobacter</taxon>
    </lineage>
</organism>
<keyword evidence="1" id="KW-0812">Transmembrane</keyword>
<feature type="transmembrane region" description="Helical" evidence="1">
    <location>
        <begin position="12"/>
        <end position="31"/>
    </location>
</feature>
<dbReference type="GO" id="GO:0016020">
    <property type="term" value="C:membrane"/>
    <property type="evidence" value="ECO:0007669"/>
    <property type="project" value="InterPro"/>
</dbReference>
<reference evidence="3" key="1">
    <citation type="submission" date="2010-03" db="EMBL/GenBank/DDBJ databases">
        <title>Complete sequence of Mobiluncus curtisii ATCC 43063.</title>
        <authorList>
            <person name="Muzny D."/>
            <person name="Qin X."/>
            <person name="Deng J."/>
            <person name="Jiang H."/>
            <person name="Liu Y."/>
            <person name="Qu J."/>
            <person name="Song X.-Z."/>
            <person name="Zhang L."/>
            <person name="Thornton R."/>
            <person name="Coyle M."/>
            <person name="Francisco L."/>
            <person name="Jackson L."/>
            <person name="Javaid M."/>
            <person name="Korchina V."/>
            <person name="Kovar C."/>
            <person name="Mata R."/>
            <person name="Mathew T."/>
            <person name="Ngo R."/>
            <person name="Nguyen L."/>
            <person name="Nguyen N."/>
            <person name="Okwuonu G."/>
            <person name="Ongeri F."/>
            <person name="Pham C."/>
            <person name="Simmons D."/>
            <person name="Wilczek-Boney K."/>
            <person name="Hale W."/>
            <person name="Jakkamsetti A."/>
            <person name="Pham P."/>
            <person name="Ruth R."/>
            <person name="San Lucas F."/>
            <person name="Warren J."/>
            <person name="Zhang J."/>
            <person name="Zhao Z."/>
            <person name="Zhou C."/>
            <person name="Zhu D."/>
            <person name="Lee S."/>
            <person name="Bess C."/>
            <person name="Blankenburg K."/>
            <person name="Forbes L."/>
            <person name="Fu Q."/>
            <person name="Gubbala S."/>
            <person name="Hirani K."/>
            <person name="Jayaseelan J.C."/>
            <person name="Lara F."/>
            <person name="Munidasa M."/>
            <person name="Palculict T."/>
            <person name="Patil S."/>
            <person name="Pu L.-L."/>
            <person name="Saada N."/>
            <person name="Tang L."/>
            <person name="Weissenberger G."/>
            <person name="Zhu Y."/>
            <person name="Hemphill L."/>
            <person name="Shang Y."/>
            <person name="Youmans B."/>
            <person name="Ayvaz T."/>
            <person name="Ross M."/>
            <person name="Santibanez J."/>
            <person name="Aqrawi P."/>
            <person name="Gross S."/>
            <person name="Joshi V."/>
            <person name="Fowler G."/>
            <person name="Nazareth L."/>
            <person name="Reid J."/>
            <person name="Worley K."/>
            <person name="Petrosino J."/>
            <person name="Highlander S."/>
            <person name="Gibbs R."/>
            <person name="Gibbs R."/>
        </authorList>
    </citation>
    <scope>NUCLEOTIDE SEQUENCE [LARGE SCALE GENOMIC DNA]</scope>
    <source>
        <strain evidence="3">ATCC 43553</strain>
    </source>
</reference>
<dbReference type="InterPro" id="IPR003425">
    <property type="entry name" value="CCB3/YggT"/>
</dbReference>
<dbReference type="Proteomes" id="UP000004510">
    <property type="component" value="Unassembled WGS sequence"/>
</dbReference>
<sequence length="190" mass="21027">MIASMLGEIFRFLLEIVFTLFGAALIARAWMHAIRLHAFNPLARTVYQATNWLVLPLRKIIPAGNKIDWTSLVAAWLAALFYIVLIWLVALGALIPAALLPAAMGSALIMAIKWALNLVVWLTLIQAVLSWVNPTAPMMPLLQALTAPMLDPIRRILPRTSIDFSPLVLLIVAQILLMVLANLSQRMMGL</sequence>
<feature type="transmembrane region" description="Helical" evidence="1">
    <location>
        <begin position="164"/>
        <end position="183"/>
    </location>
</feature>
<gene>
    <name evidence="2" type="ORF">HMPREF0004_1289</name>
</gene>
<accession>D4X742</accession>
<keyword evidence="1" id="KW-1133">Transmembrane helix</keyword>
<dbReference type="EMBL" id="ADMS01000030">
    <property type="protein sequence ID" value="EFF77371.1"/>
    <property type="molecule type" value="Genomic_DNA"/>
</dbReference>
<proteinExistence type="predicted"/>